<sequence>MVVPQQHDDADLGFHRAGQFRQGELQAAIAHQADHRASRLTELGADGGGQAIAEGAVAGG</sequence>
<comment type="caution">
    <text evidence="1">The sequence shown here is derived from an EMBL/GenBank/DDBJ whole genome shotgun (WGS) entry which is preliminary data.</text>
</comment>
<feature type="non-terminal residue" evidence="1">
    <location>
        <position position="60"/>
    </location>
</feature>
<dbReference type="Proteomes" id="UP000270834">
    <property type="component" value="Unassembled WGS sequence"/>
</dbReference>
<protein>
    <submittedName>
        <fullName evidence="1">Uncharacterized protein</fullName>
    </submittedName>
</protein>
<name>A0A3M5D4A9_PSEAI</name>
<dbReference type="EMBL" id="RBSQ01001391">
    <property type="protein sequence ID" value="RMS44805.1"/>
    <property type="molecule type" value="Genomic_DNA"/>
</dbReference>
<proteinExistence type="predicted"/>
<evidence type="ECO:0000313" key="2">
    <source>
        <dbReference type="Proteomes" id="UP000270834"/>
    </source>
</evidence>
<accession>A0A3M5D4A9</accession>
<dbReference type="AlphaFoldDB" id="A0A3M5D4A9"/>
<evidence type="ECO:0000313" key="1">
    <source>
        <dbReference type="EMBL" id="RMS44805.1"/>
    </source>
</evidence>
<reference evidence="1 2" key="1">
    <citation type="submission" date="2018-08" db="EMBL/GenBank/DDBJ databases">
        <title>Recombination of ecologically and evolutionarily significant loci maintains genetic cohesion in the Pseudomonas syringae species complex.</title>
        <authorList>
            <person name="Dillon M."/>
            <person name="Thakur S."/>
            <person name="Almeida R.N.D."/>
            <person name="Weir B.S."/>
            <person name="Guttman D.S."/>
        </authorList>
    </citation>
    <scope>NUCLEOTIDE SEQUENCE [LARGE SCALE GENOMIC DNA]</scope>
    <source>
        <strain evidence="1 2">ICMP 7846</strain>
    </source>
</reference>
<organism evidence="1 2">
    <name type="scientific">Pseudomonas aeruginosa</name>
    <dbReference type="NCBI Taxonomy" id="287"/>
    <lineage>
        <taxon>Bacteria</taxon>
        <taxon>Pseudomonadati</taxon>
        <taxon>Pseudomonadota</taxon>
        <taxon>Gammaproteobacteria</taxon>
        <taxon>Pseudomonadales</taxon>
        <taxon>Pseudomonadaceae</taxon>
        <taxon>Pseudomonas</taxon>
    </lineage>
</organism>
<gene>
    <name evidence="1" type="ORF">ALP65_04601</name>
</gene>